<dbReference type="EMBL" id="JAJVCZ030000005">
    <property type="protein sequence ID" value="KAL0259558.1"/>
    <property type="molecule type" value="Genomic_DNA"/>
</dbReference>
<dbReference type="Proteomes" id="UP001430584">
    <property type="component" value="Unassembled WGS sequence"/>
</dbReference>
<keyword evidence="3" id="KW-0408">Iron</keyword>
<dbReference type="Gene3D" id="3.40.50.410">
    <property type="entry name" value="von Willebrand factor, type A domain"/>
    <property type="match status" value="1"/>
</dbReference>
<dbReference type="RefSeq" id="XP_066632587.1">
    <property type="nucleotide sequence ID" value="XM_066776745.1"/>
</dbReference>
<evidence type="ECO:0000256" key="3">
    <source>
        <dbReference type="ARBA" id="ARBA00022496"/>
    </source>
</evidence>
<dbReference type="InterPro" id="IPR002035">
    <property type="entry name" value="VWF_A"/>
</dbReference>
<comment type="subcellular location">
    <subcellularLocation>
        <location evidence="1">Membrane</location>
        <topology evidence="1">Multi-pass membrane protein</topology>
    </subcellularLocation>
</comment>
<name>A0ABR3CFZ5_9PEZI</name>
<dbReference type="Pfam" id="PF00092">
    <property type="entry name" value="VWA"/>
    <property type="match status" value="1"/>
</dbReference>
<evidence type="ECO:0000256" key="1">
    <source>
        <dbReference type="ARBA" id="ARBA00004141"/>
    </source>
</evidence>
<sequence length="1136" mass="125356">MVNVFAVPVFFICMRECLETSIIVSVLLSFIKQTLGHEHDPLTYKRLVKQVWGGVAAGLFICLIIGGGFIGAFYGVGRDYFSKTEDLWEGIFSLIAAVIITVLGAALLRVSKLQDKWRLKLAKALAAKESIRTVNKGRVKLWAEKYAMFLLPFVTVLREGLEAVVFIGGVSLGMPAESFPLAVFAGLAAGIVIGYLIYKGGDFASLQIFLIISTCFLYLVAAGLFSKAVWSLEMHRWSQLTGGDAAETGSGPGSYDIRQSVWHVNCCNPEINGGGGWGIFNSILGWQNSATYGSVISYNLYWLFVMVTFIIMRHVEQGGHVPFLKKKASSQWERESEPGVRDDAIFDKTVAGGNGVPASTNVRELHEHETRESYRISSHSRLSSTPFVMTRESLFGTPAASPAPPVVSNKEDAQSEAGPMVVSDCGDLLLRVKEDDDQEGFLYRVESGRLRAASSYFEKLLSGSFSEAASVAVQHERLRKHYSTMADVPVDELPEVTIVDIGRISKVSTIKLITADFLRALHDQSLGNGKDAPPVTNMANLTIVADRFDALATFSQFVHRRKYLQMMDAKTKGKPAASLPEERVRQKLLIGTLLDYPPWVKLYSKRLILGGSERWNNDAIEESGGALWWDVPAGIEGTKSLDKDELLYRRQCILATLNSLQAHFVKLYTSGQRQCRLGYDSSAQCDVYQLGEMIRFFTRIGTLRLDSAICGSDTTADYEGDISRLMESFRQCPSYQIDNNHSHCGLRTKIIPLLDFIQGCLGSNATQYDCGICGECWRERRTEYAWSQAKRPVLWSIRSAGPRPGPREPHTKEKYLRHHAAIRDMFMAAERDWSGADNLAALAKKRKGRITFAGEELQTAAPTRRPDRPGMNAFTTPATEPPPAYSATPQGGNTTTATAPVIPSAAVSAAAPADDRYAFLSSFDTVFLIDDSGSMAGRSWRETGKALETITPICTAHDSDGIDIFFLNHPDNPYHHNVTLPSTVTEIFTTVRPQGGTPTGQRLNQILKPYLQRVAVDPDNTKPLNIIVITDGEPSDDVESVIINAAKKLDKCDAPAWQVGIQFFQVGREPGAKEHLKQLDDELAELSGEDDLRDIVDTVPFTGHDDAELTAEGILKVVLGAVNRRLDRKRSKDLHR</sequence>
<feature type="region of interest" description="Disordered" evidence="7">
    <location>
        <begin position="876"/>
        <end position="898"/>
    </location>
</feature>
<dbReference type="Pfam" id="PF03239">
    <property type="entry name" value="FTR1"/>
    <property type="match status" value="1"/>
</dbReference>
<feature type="transmembrane region" description="Helical" evidence="8">
    <location>
        <begin position="179"/>
        <end position="198"/>
    </location>
</feature>
<evidence type="ECO:0000256" key="6">
    <source>
        <dbReference type="ARBA" id="ARBA00023136"/>
    </source>
</evidence>
<gene>
    <name evidence="10" type="ORF">SLS55_005295</name>
</gene>
<proteinExistence type="inferred from homology"/>
<keyword evidence="4 8" id="KW-0812">Transmembrane</keyword>
<evidence type="ECO:0000256" key="2">
    <source>
        <dbReference type="ARBA" id="ARBA00008333"/>
    </source>
</evidence>
<feature type="transmembrane region" description="Helical" evidence="8">
    <location>
        <begin position="210"/>
        <end position="230"/>
    </location>
</feature>
<feature type="domain" description="VWFA" evidence="9">
    <location>
        <begin position="924"/>
        <end position="1118"/>
    </location>
</feature>
<accession>A0ABR3CFZ5</accession>
<comment type="similarity">
    <text evidence="2">Belongs to the oxidase-dependent Fe transporter (OFeT) (TC 9.A.10.1) family.</text>
</comment>
<organism evidence="10 11">
    <name type="scientific">Diplodia seriata</name>
    <dbReference type="NCBI Taxonomy" id="420778"/>
    <lineage>
        <taxon>Eukaryota</taxon>
        <taxon>Fungi</taxon>
        <taxon>Dikarya</taxon>
        <taxon>Ascomycota</taxon>
        <taxon>Pezizomycotina</taxon>
        <taxon>Dothideomycetes</taxon>
        <taxon>Dothideomycetes incertae sedis</taxon>
        <taxon>Botryosphaeriales</taxon>
        <taxon>Botryosphaeriaceae</taxon>
        <taxon>Diplodia</taxon>
    </lineage>
</organism>
<evidence type="ECO:0000313" key="11">
    <source>
        <dbReference type="Proteomes" id="UP001430584"/>
    </source>
</evidence>
<feature type="compositionally biased region" description="Low complexity" evidence="7">
    <location>
        <begin position="885"/>
        <end position="898"/>
    </location>
</feature>
<dbReference type="GeneID" id="92009380"/>
<comment type="caution">
    <text evidence="10">The sequence shown here is derived from an EMBL/GenBank/DDBJ whole genome shotgun (WGS) entry which is preliminary data.</text>
</comment>
<keyword evidence="3" id="KW-0813">Transport</keyword>
<evidence type="ECO:0000259" key="9">
    <source>
        <dbReference type="PROSITE" id="PS50234"/>
    </source>
</evidence>
<keyword evidence="3" id="KW-0406">Ion transport</keyword>
<evidence type="ECO:0000313" key="10">
    <source>
        <dbReference type="EMBL" id="KAL0259558.1"/>
    </source>
</evidence>
<reference evidence="10 11" key="1">
    <citation type="submission" date="2024-02" db="EMBL/GenBank/DDBJ databases">
        <title>De novo assembly and annotation of 12 fungi associated with fruit tree decline syndrome in Ontario, Canada.</title>
        <authorList>
            <person name="Sulman M."/>
            <person name="Ellouze W."/>
            <person name="Ilyukhin E."/>
        </authorList>
    </citation>
    <scope>NUCLEOTIDE SEQUENCE [LARGE SCALE GENOMIC DNA]</scope>
    <source>
        <strain evidence="10 11">FDS-637</strain>
    </source>
</reference>
<keyword evidence="5 8" id="KW-1133">Transmembrane helix</keyword>
<feature type="transmembrane region" description="Helical" evidence="8">
    <location>
        <begin position="51"/>
        <end position="75"/>
    </location>
</feature>
<dbReference type="InterPro" id="IPR036465">
    <property type="entry name" value="vWFA_dom_sf"/>
</dbReference>
<feature type="transmembrane region" description="Helical" evidence="8">
    <location>
        <begin position="146"/>
        <end position="167"/>
    </location>
</feature>
<evidence type="ECO:0000256" key="5">
    <source>
        <dbReference type="ARBA" id="ARBA00022989"/>
    </source>
</evidence>
<feature type="transmembrane region" description="Helical" evidence="8">
    <location>
        <begin position="87"/>
        <end position="110"/>
    </location>
</feature>
<evidence type="ECO:0000256" key="8">
    <source>
        <dbReference type="SAM" id="Phobius"/>
    </source>
</evidence>
<evidence type="ECO:0000256" key="4">
    <source>
        <dbReference type="ARBA" id="ARBA00022692"/>
    </source>
</evidence>
<feature type="region of interest" description="Disordered" evidence="7">
    <location>
        <begin position="396"/>
        <end position="417"/>
    </location>
</feature>
<keyword evidence="6 8" id="KW-0472">Membrane</keyword>
<dbReference type="PANTHER" id="PTHR31632">
    <property type="entry name" value="IRON TRANSPORTER FTH1"/>
    <property type="match status" value="1"/>
</dbReference>
<dbReference type="PANTHER" id="PTHR31632:SF2">
    <property type="entry name" value="PLASMA MEMBRANE IRON PERMEASE"/>
    <property type="match status" value="1"/>
</dbReference>
<dbReference type="InterPro" id="IPR004923">
    <property type="entry name" value="FTR1/Fip1/EfeU"/>
</dbReference>
<evidence type="ECO:0000256" key="7">
    <source>
        <dbReference type="SAM" id="MobiDB-lite"/>
    </source>
</evidence>
<dbReference type="PROSITE" id="PS50234">
    <property type="entry name" value="VWFA"/>
    <property type="match status" value="1"/>
</dbReference>
<keyword evidence="11" id="KW-1185">Reference proteome</keyword>
<dbReference type="SMART" id="SM00327">
    <property type="entry name" value="VWA"/>
    <property type="match status" value="1"/>
</dbReference>
<keyword evidence="3" id="KW-0410">Iron transport</keyword>
<dbReference type="SUPFAM" id="SSF53300">
    <property type="entry name" value="vWA-like"/>
    <property type="match status" value="1"/>
</dbReference>
<protein>
    <recommendedName>
        <fullName evidence="9">VWFA domain-containing protein</fullName>
    </recommendedName>
</protein>